<dbReference type="RefSeq" id="WP_244540293.1">
    <property type="nucleotide sequence ID" value="NZ_FQUP01000004.1"/>
</dbReference>
<dbReference type="InterPro" id="IPR025966">
    <property type="entry name" value="OppC_N"/>
</dbReference>
<evidence type="ECO:0000256" key="5">
    <source>
        <dbReference type="ARBA" id="ARBA00022856"/>
    </source>
</evidence>
<evidence type="ECO:0000256" key="9">
    <source>
        <dbReference type="RuleBase" id="RU363032"/>
    </source>
</evidence>
<name>A0A1M5IAK7_9HYPH</name>
<dbReference type="InterPro" id="IPR050366">
    <property type="entry name" value="BP-dependent_transpt_permease"/>
</dbReference>
<dbReference type="Gene3D" id="1.10.3720.10">
    <property type="entry name" value="MetI-like"/>
    <property type="match status" value="1"/>
</dbReference>
<protein>
    <submittedName>
        <fullName evidence="11">Peptide/nickel transport system permease protein</fullName>
    </submittedName>
</protein>
<dbReference type="InterPro" id="IPR000515">
    <property type="entry name" value="MetI-like"/>
</dbReference>
<dbReference type="GO" id="GO:0005886">
    <property type="term" value="C:plasma membrane"/>
    <property type="evidence" value="ECO:0007669"/>
    <property type="project" value="UniProtKB-SubCell"/>
</dbReference>
<feature type="transmembrane region" description="Helical" evidence="9">
    <location>
        <begin position="222"/>
        <end position="247"/>
    </location>
</feature>
<keyword evidence="6" id="KW-0653">Protein transport</keyword>
<keyword evidence="8 9" id="KW-0472">Membrane</keyword>
<feature type="transmembrane region" description="Helical" evidence="9">
    <location>
        <begin position="105"/>
        <end position="128"/>
    </location>
</feature>
<feature type="transmembrane region" description="Helical" evidence="9">
    <location>
        <begin position="268"/>
        <end position="290"/>
    </location>
</feature>
<feature type="transmembrane region" description="Helical" evidence="9">
    <location>
        <begin position="149"/>
        <end position="174"/>
    </location>
</feature>
<feature type="transmembrane region" description="Helical" evidence="9">
    <location>
        <begin position="41"/>
        <end position="63"/>
    </location>
</feature>
<evidence type="ECO:0000256" key="6">
    <source>
        <dbReference type="ARBA" id="ARBA00022927"/>
    </source>
</evidence>
<evidence type="ECO:0000256" key="2">
    <source>
        <dbReference type="ARBA" id="ARBA00022448"/>
    </source>
</evidence>
<feature type="domain" description="ABC transmembrane type-1" evidence="10">
    <location>
        <begin position="101"/>
        <end position="291"/>
    </location>
</feature>
<dbReference type="EMBL" id="FQUP01000004">
    <property type="protein sequence ID" value="SHG25336.1"/>
    <property type="molecule type" value="Genomic_DNA"/>
</dbReference>
<organism evidence="11 12">
    <name type="scientific">Kaistia soli DSM 19436</name>
    <dbReference type="NCBI Taxonomy" id="1122133"/>
    <lineage>
        <taxon>Bacteria</taxon>
        <taxon>Pseudomonadati</taxon>
        <taxon>Pseudomonadota</taxon>
        <taxon>Alphaproteobacteria</taxon>
        <taxon>Hyphomicrobiales</taxon>
        <taxon>Kaistiaceae</taxon>
        <taxon>Kaistia</taxon>
    </lineage>
</organism>
<evidence type="ECO:0000313" key="12">
    <source>
        <dbReference type="Proteomes" id="UP000184485"/>
    </source>
</evidence>
<dbReference type="PANTHER" id="PTHR43386:SF1">
    <property type="entry name" value="D,D-DIPEPTIDE TRANSPORT SYSTEM PERMEASE PROTEIN DDPC-RELATED"/>
    <property type="match status" value="1"/>
</dbReference>
<dbReference type="Pfam" id="PF00528">
    <property type="entry name" value="BPD_transp_1"/>
    <property type="match status" value="1"/>
</dbReference>
<reference evidence="11 12" key="1">
    <citation type="submission" date="2016-11" db="EMBL/GenBank/DDBJ databases">
        <authorList>
            <person name="Jaros S."/>
            <person name="Januszkiewicz K."/>
            <person name="Wedrychowicz H."/>
        </authorList>
    </citation>
    <scope>NUCLEOTIDE SEQUENCE [LARGE SCALE GENOMIC DNA]</scope>
    <source>
        <strain evidence="11 12">DSM 19436</strain>
    </source>
</reference>
<dbReference type="GO" id="GO:0015833">
    <property type="term" value="P:peptide transport"/>
    <property type="evidence" value="ECO:0007669"/>
    <property type="project" value="UniProtKB-KW"/>
</dbReference>
<keyword evidence="12" id="KW-1185">Reference proteome</keyword>
<keyword evidence="5" id="KW-0571">Peptide transport</keyword>
<accession>A0A1M5IAK7</accession>
<evidence type="ECO:0000256" key="1">
    <source>
        <dbReference type="ARBA" id="ARBA00004651"/>
    </source>
</evidence>
<dbReference type="SUPFAM" id="SSF161098">
    <property type="entry name" value="MetI-like"/>
    <property type="match status" value="1"/>
</dbReference>
<dbReference type="STRING" id="1122133.SAMN02745157_3822"/>
<evidence type="ECO:0000256" key="8">
    <source>
        <dbReference type="ARBA" id="ARBA00023136"/>
    </source>
</evidence>
<evidence type="ECO:0000256" key="3">
    <source>
        <dbReference type="ARBA" id="ARBA00022475"/>
    </source>
</evidence>
<keyword evidence="4 9" id="KW-0812">Transmembrane</keyword>
<dbReference type="Pfam" id="PF12911">
    <property type="entry name" value="OppC_N"/>
    <property type="match status" value="1"/>
</dbReference>
<comment type="similarity">
    <text evidence="9">Belongs to the binding-protein-dependent transport system permease family.</text>
</comment>
<gene>
    <name evidence="11" type="ORF">SAMN02745157_3822</name>
</gene>
<dbReference type="PROSITE" id="PS50928">
    <property type="entry name" value="ABC_TM1"/>
    <property type="match status" value="1"/>
</dbReference>
<dbReference type="CDD" id="cd06261">
    <property type="entry name" value="TM_PBP2"/>
    <property type="match status" value="1"/>
</dbReference>
<dbReference type="GO" id="GO:0055085">
    <property type="term" value="P:transmembrane transport"/>
    <property type="evidence" value="ECO:0007669"/>
    <property type="project" value="InterPro"/>
</dbReference>
<evidence type="ECO:0000259" key="10">
    <source>
        <dbReference type="PROSITE" id="PS50928"/>
    </source>
</evidence>
<comment type="subcellular location">
    <subcellularLocation>
        <location evidence="1 9">Cell membrane</location>
        <topology evidence="1 9">Multi-pass membrane protein</topology>
    </subcellularLocation>
</comment>
<dbReference type="GO" id="GO:0015031">
    <property type="term" value="P:protein transport"/>
    <property type="evidence" value="ECO:0007669"/>
    <property type="project" value="UniProtKB-KW"/>
</dbReference>
<dbReference type="AlphaFoldDB" id="A0A1M5IAK7"/>
<keyword evidence="7 9" id="KW-1133">Transmembrane helix</keyword>
<evidence type="ECO:0000256" key="7">
    <source>
        <dbReference type="ARBA" id="ARBA00022989"/>
    </source>
</evidence>
<dbReference type="PANTHER" id="PTHR43386">
    <property type="entry name" value="OLIGOPEPTIDE TRANSPORT SYSTEM PERMEASE PROTEIN APPC"/>
    <property type="match status" value="1"/>
</dbReference>
<evidence type="ECO:0000313" key="11">
    <source>
        <dbReference type="EMBL" id="SHG25336.1"/>
    </source>
</evidence>
<dbReference type="InterPro" id="IPR035906">
    <property type="entry name" value="MetI-like_sf"/>
</dbReference>
<evidence type="ECO:0000256" key="4">
    <source>
        <dbReference type="ARBA" id="ARBA00022692"/>
    </source>
</evidence>
<keyword evidence="2 9" id="KW-0813">Transport</keyword>
<proteinExistence type="inferred from homology"/>
<sequence>MAMASEIGVAGEPMTAAAKLPASRDSSWRRIYARVFAGDPLGLAGVVILAVLLLVAAFGPLLATHDPILTTPDTLLPPSGAHWFGTDDFGRDVFSRTLVSLRIDFIVASVGVTGAILIGSLIGLVCGYRGGWLDDTLMRFVDIIQSFPLILVAMVLVLAIGPSVGSIVIVTVLINIPLYARVIRGQTLAVKHLDYVDAARCSGATELGIMFRHVLPNTLNPIAIHASLNLAAAVGNVAVLSFLGIGIRPPTPDLGVMVAEGTKFLVQGAWWMSICPGLILCTTIFSLNLLGDALESGLDPRRQDR</sequence>
<keyword evidence="3" id="KW-1003">Cell membrane</keyword>
<dbReference type="Proteomes" id="UP000184485">
    <property type="component" value="Unassembled WGS sequence"/>
</dbReference>